<gene>
    <name evidence="1" type="ORF">ACFOZ1_15180</name>
</gene>
<proteinExistence type="predicted"/>
<dbReference type="Proteomes" id="UP001595880">
    <property type="component" value="Unassembled WGS sequence"/>
</dbReference>
<comment type="caution">
    <text evidence="1">The sequence shown here is derived from an EMBL/GenBank/DDBJ whole genome shotgun (WGS) entry which is preliminary data.</text>
</comment>
<protein>
    <recommendedName>
        <fullName evidence="3">IDEAL domain-containing protein</fullName>
    </recommendedName>
</protein>
<sequence length="73" mass="8437">MSSNFSDLQCAYCGETFPASFGHKCDYEKLKKQNKQYKKALKDILISDECFKGDILKRMHAMQDVARQALQNK</sequence>
<dbReference type="EMBL" id="JBHSDV010000006">
    <property type="protein sequence ID" value="MFC4389123.1"/>
    <property type="molecule type" value="Genomic_DNA"/>
</dbReference>
<name>A0ABV8VX81_9BACI</name>
<dbReference type="RefSeq" id="WP_390200634.1">
    <property type="nucleotide sequence ID" value="NZ_JBHSDV010000006.1"/>
</dbReference>
<accession>A0ABV8VX81</accession>
<evidence type="ECO:0000313" key="1">
    <source>
        <dbReference type="EMBL" id="MFC4389123.1"/>
    </source>
</evidence>
<evidence type="ECO:0000313" key="2">
    <source>
        <dbReference type="Proteomes" id="UP001595880"/>
    </source>
</evidence>
<evidence type="ECO:0008006" key="3">
    <source>
        <dbReference type="Google" id="ProtNLM"/>
    </source>
</evidence>
<keyword evidence="2" id="KW-1185">Reference proteome</keyword>
<reference evidence="2" key="1">
    <citation type="journal article" date="2019" name="Int. J. Syst. Evol. Microbiol.">
        <title>The Global Catalogue of Microorganisms (GCM) 10K type strain sequencing project: providing services to taxonomists for standard genome sequencing and annotation.</title>
        <authorList>
            <consortium name="The Broad Institute Genomics Platform"/>
            <consortium name="The Broad Institute Genome Sequencing Center for Infectious Disease"/>
            <person name="Wu L."/>
            <person name="Ma J."/>
        </authorList>
    </citation>
    <scope>NUCLEOTIDE SEQUENCE [LARGE SCALE GENOMIC DNA]</scope>
    <source>
        <strain evidence="2">KACC 14058</strain>
    </source>
</reference>
<organism evidence="1 2">
    <name type="scientific">Gracilibacillus marinus</name>
    <dbReference type="NCBI Taxonomy" id="630535"/>
    <lineage>
        <taxon>Bacteria</taxon>
        <taxon>Bacillati</taxon>
        <taxon>Bacillota</taxon>
        <taxon>Bacilli</taxon>
        <taxon>Bacillales</taxon>
        <taxon>Bacillaceae</taxon>
        <taxon>Gracilibacillus</taxon>
    </lineage>
</organism>